<feature type="compositionally biased region" description="Polar residues" evidence="6">
    <location>
        <begin position="864"/>
        <end position="879"/>
    </location>
</feature>
<evidence type="ECO:0000256" key="6">
    <source>
        <dbReference type="SAM" id="MobiDB-lite"/>
    </source>
</evidence>
<comment type="subcellular location">
    <subcellularLocation>
        <location evidence="1">Nucleus</location>
    </subcellularLocation>
</comment>
<dbReference type="Proteomes" id="UP001303160">
    <property type="component" value="Unassembled WGS sequence"/>
</dbReference>
<evidence type="ECO:0000256" key="2">
    <source>
        <dbReference type="ARBA" id="ARBA00022723"/>
    </source>
</evidence>
<evidence type="ECO:0000256" key="3">
    <source>
        <dbReference type="ARBA" id="ARBA00023015"/>
    </source>
</evidence>
<evidence type="ECO:0000313" key="8">
    <source>
        <dbReference type="EMBL" id="KAK4205464.1"/>
    </source>
</evidence>
<dbReference type="InterPro" id="IPR007219">
    <property type="entry name" value="XnlR_reg_dom"/>
</dbReference>
<evidence type="ECO:0000313" key="9">
    <source>
        <dbReference type="Proteomes" id="UP001303160"/>
    </source>
</evidence>
<evidence type="ECO:0000256" key="1">
    <source>
        <dbReference type="ARBA" id="ARBA00004123"/>
    </source>
</evidence>
<dbReference type="AlphaFoldDB" id="A0AAN7B080"/>
<dbReference type="GO" id="GO:0003677">
    <property type="term" value="F:DNA binding"/>
    <property type="evidence" value="ECO:0007669"/>
    <property type="project" value="InterPro"/>
</dbReference>
<dbReference type="PANTHER" id="PTHR47338:SF28">
    <property type="entry name" value="C6 TRANSCRIPTION FACTOR"/>
    <property type="match status" value="1"/>
</dbReference>
<feature type="region of interest" description="Disordered" evidence="6">
    <location>
        <begin position="1"/>
        <end position="69"/>
    </location>
</feature>
<dbReference type="GO" id="GO:0008270">
    <property type="term" value="F:zinc ion binding"/>
    <property type="evidence" value="ECO:0007669"/>
    <property type="project" value="InterPro"/>
</dbReference>
<reference evidence="8" key="1">
    <citation type="journal article" date="2023" name="Mol. Phylogenet. Evol.">
        <title>Genome-scale phylogeny and comparative genomics of the fungal order Sordariales.</title>
        <authorList>
            <person name="Hensen N."/>
            <person name="Bonometti L."/>
            <person name="Westerberg I."/>
            <person name="Brannstrom I.O."/>
            <person name="Guillou S."/>
            <person name="Cros-Aarteil S."/>
            <person name="Calhoun S."/>
            <person name="Haridas S."/>
            <person name="Kuo A."/>
            <person name="Mondo S."/>
            <person name="Pangilinan J."/>
            <person name="Riley R."/>
            <person name="LaButti K."/>
            <person name="Andreopoulos B."/>
            <person name="Lipzen A."/>
            <person name="Chen C."/>
            <person name="Yan M."/>
            <person name="Daum C."/>
            <person name="Ng V."/>
            <person name="Clum A."/>
            <person name="Steindorff A."/>
            <person name="Ohm R.A."/>
            <person name="Martin F."/>
            <person name="Silar P."/>
            <person name="Natvig D.O."/>
            <person name="Lalanne C."/>
            <person name="Gautier V."/>
            <person name="Ament-Velasquez S.L."/>
            <person name="Kruys A."/>
            <person name="Hutchinson M.I."/>
            <person name="Powell A.J."/>
            <person name="Barry K."/>
            <person name="Miller A.N."/>
            <person name="Grigoriev I.V."/>
            <person name="Debuchy R."/>
            <person name="Gladieux P."/>
            <person name="Hiltunen Thoren M."/>
            <person name="Johannesson H."/>
        </authorList>
    </citation>
    <scope>NUCLEOTIDE SEQUENCE</scope>
    <source>
        <strain evidence="8">CBS 315.58</strain>
    </source>
</reference>
<protein>
    <submittedName>
        <fullName evidence="8">Transcription factor</fullName>
    </submittedName>
</protein>
<proteinExistence type="predicted"/>
<dbReference type="SMART" id="SM00066">
    <property type="entry name" value="GAL4"/>
    <property type="match status" value="1"/>
</dbReference>
<sequence>MMQPVQAPRYNNSNNGQNSHAQSSPYSSHGGHHHPDPADSDDGGQQSGEDDHDLDDNGEGVRLGKRKRPVSVSCELCKQRKVKCDRAQPSCGWCSRNGATCEYKERKKPGLRAGYGRELEQRLDKLEEKLRVHDELLQALTSHSNTSPGSGNGSGGGAFGRHNAPPSARGSHTSQLSDRGTPREVREAGPPSIFARSDTIRTPQAETALFLQRPTTSVDLGIQAPLSAASTMPDPFHSLSNSIVSPRTQLTGPGGPSTGAQDYYTAAPATSVAAIQSPPAHAPPPGNQMAAEQELPPYDLLYALVDLYFKHINTWCPILHRTATLDALFGPSILDETDKILLHAIVATTLRYSADPRLTEEARQRYHSASKSRVILYGMENLSVKSLQALVILALDLCGSGNGPPGWNIMAIITRAVVQLGLAVESNSISVAPNYQSIYTLRAMILPEPRDFIEEESRRRLFWMVYLLDRYATIATAFDFALDDREVDRTLPCRDDLWMKNQKVNTRWLRLDDDRPTLTSGNSPEYEVDKPENLGAFSHYVEILSILSRIHKFLRKPVDIGALSDVEQWQMRYKELDTMLAAWKFNLPGDYGNMAKLFSPSSAKAINCGWIMLHATFHTAVIRLHSSAAYPTTRSPIFTPSYSASQRCHSAAENIAALREFVVSNHLLNKLGPPFAFTLWVAARVLLVHGSTVEHKLDTSQIKLFVDTLREMGRYWPVAGRYCGLLTRVLEEHHDNARQGGSETPKIVKILADMRRTAFDLDFLISRQPRHVPRSKNGIPGSTGGVNHAGAPGVGWPNRFAQAPATNELEYLDVFDFFNVPRLPVAQAGMMTDPHGHPLFHLGSGWGQQARIQSGNPTGKIASGSPSVPRSPSDSTSQLPGHYRTKPGLKFVFLPL</sequence>
<dbReference type="InterPro" id="IPR001138">
    <property type="entry name" value="Zn2Cys6_DnaBD"/>
</dbReference>
<dbReference type="GO" id="GO:0005634">
    <property type="term" value="C:nucleus"/>
    <property type="evidence" value="ECO:0007669"/>
    <property type="project" value="UniProtKB-SubCell"/>
</dbReference>
<feature type="region of interest" description="Disordered" evidence="6">
    <location>
        <begin position="848"/>
        <end position="883"/>
    </location>
</feature>
<feature type="region of interest" description="Disordered" evidence="6">
    <location>
        <begin position="140"/>
        <end position="200"/>
    </location>
</feature>
<dbReference type="InterPro" id="IPR036864">
    <property type="entry name" value="Zn2-C6_fun-type_DNA-bd_sf"/>
</dbReference>
<dbReference type="InterPro" id="IPR050815">
    <property type="entry name" value="TF_fung"/>
</dbReference>
<name>A0AAN7B080_9PEZI</name>
<keyword evidence="2" id="KW-0479">Metal-binding</keyword>
<dbReference type="Pfam" id="PF04082">
    <property type="entry name" value="Fungal_trans"/>
    <property type="match status" value="1"/>
</dbReference>
<dbReference type="PROSITE" id="PS00463">
    <property type="entry name" value="ZN2_CY6_FUNGAL_1"/>
    <property type="match status" value="1"/>
</dbReference>
<reference evidence="8" key="2">
    <citation type="submission" date="2023-05" db="EMBL/GenBank/DDBJ databases">
        <authorList>
            <consortium name="Lawrence Berkeley National Laboratory"/>
            <person name="Steindorff A."/>
            <person name="Hensen N."/>
            <person name="Bonometti L."/>
            <person name="Westerberg I."/>
            <person name="Brannstrom I.O."/>
            <person name="Guillou S."/>
            <person name="Cros-Aarteil S."/>
            <person name="Calhoun S."/>
            <person name="Haridas S."/>
            <person name="Kuo A."/>
            <person name="Mondo S."/>
            <person name="Pangilinan J."/>
            <person name="Riley R."/>
            <person name="Labutti K."/>
            <person name="Andreopoulos B."/>
            <person name="Lipzen A."/>
            <person name="Chen C."/>
            <person name="Yanf M."/>
            <person name="Daum C."/>
            <person name="Ng V."/>
            <person name="Clum A."/>
            <person name="Ohm R."/>
            <person name="Martin F."/>
            <person name="Silar P."/>
            <person name="Natvig D."/>
            <person name="Lalanne C."/>
            <person name="Gautier V."/>
            <person name="Ament-Velasquez S.L."/>
            <person name="Kruys A."/>
            <person name="Hutchinson M.I."/>
            <person name="Powell A.J."/>
            <person name="Barry K."/>
            <person name="Miller A.N."/>
            <person name="Grigoriev I.V."/>
            <person name="Debuchy R."/>
            <person name="Gladieux P."/>
            <person name="Thoren M.H."/>
            <person name="Johannesson H."/>
        </authorList>
    </citation>
    <scope>NUCLEOTIDE SEQUENCE</scope>
    <source>
        <strain evidence="8">CBS 315.58</strain>
    </source>
</reference>
<dbReference type="Gene3D" id="4.10.240.10">
    <property type="entry name" value="Zn(2)-C6 fungal-type DNA-binding domain"/>
    <property type="match status" value="1"/>
</dbReference>
<comment type="caution">
    <text evidence="8">The sequence shown here is derived from an EMBL/GenBank/DDBJ whole genome shotgun (WGS) entry which is preliminary data.</text>
</comment>
<gene>
    <name evidence="8" type="ORF">QBC40DRAFT_320274</name>
</gene>
<keyword evidence="3" id="KW-0805">Transcription regulation</keyword>
<evidence type="ECO:0000256" key="5">
    <source>
        <dbReference type="ARBA" id="ARBA00023242"/>
    </source>
</evidence>
<dbReference type="GO" id="GO:0000981">
    <property type="term" value="F:DNA-binding transcription factor activity, RNA polymerase II-specific"/>
    <property type="evidence" value="ECO:0007669"/>
    <property type="project" value="InterPro"/>
</dbReference>
<keyword evidence="5" id="KW-0539">Nucleus</keyword>
<dbReference type="PROSITE" id="PS50048">
    <property type="entry name" value="ZN2_CY6_FUNGAL_2"/>
    <property type="match status" value="1"/>
</dbReference>
<dbReference type="SMART" id="SM00906">
    <property type="entry name" value="Fungal_trans"/>
    <property type="match status" value="1"/>
</dbReference>
<dbReference type="GO" id="GO:0006351">
    <property type="term" value="P:DNA-templated transcription"/>
    <property type="evidence" value="ECO:0007669"/>
    <property type="project" value="InterPro"/>
</dbReference>
<dbReference type="Pfam" id="PF00172">
    <property type="entry name" value="Zn_clus"/>
    <property type="match status" value="1"/>
</dbReference>
<keyword evidence="9" id="KW-1185">Reference proteome</keyword>
<keyword evidence="4" id="KW-0804">Transcription</keyword>
<evidence type="ECO:0000259" key="7">
    <source>
        <dbReference type="PROSITE" id="PS50048"/>
    </source>
</evidence>
<feature type="domain" description="Zn(2)-C6 fungal-type" evidence="7">
    <location>
        <begin position="73"/>
        <end position="103"/>
    </location>
</feature>
<organism evidence="8 9">
    <name type="scientific">Triangularia verruculosa</name>
    <dbReference type="NCBI Taxonomy" id="2587418"/>
    <lineage>
        <taxon>Eukaryota</taxon>
        <taxon>Fungi</taxon>
        <taxon>Dikarya</taxon>
        <taxon>Ascomycota</taxon>
        <taxon>Pezizomycotina</taxon>
        <taxon>Sordariomycetes</taxon>
        <taxon>Sordariomycetidae</taxon>
        <taxon>Sordariales</taxon>
        <taxon>Podosporaceae</taxon>
        <taxon>Triangularia</taxon>
    </lineage>
</organism>
<dbReference type="EMBL" id="MU863876">
    <property type="protein sequence ID" value="KAK4205464.1"/>
    <property type="molecule type" value="Genomic_DNA"/>
</dbReference>
<accession>A0AAN7B080</accession>
<evidence type="ECO:0000256" key="4">
    <source>
        <dbReference type="ARBA" id="ARBA00023163"/>
    </source>
</evidence>
<dbReference type="SUPFAM" id="SSF57701">
    <property type="entry name" value="Zn2/Cys6 DNA-binding domain"/>
    <property type="match status" value="1"/>
</dbReference>
<feature type="compositionally biased region" description="Gly residues" evidence="6">
    <location>
        <begin position="150"/>
        <end position="159"/>
    </location>
</feature>
<feature type="compositionally biased region" description="Polar residues" evidence="6">
    <location>
        <begin position="9"/>
        <end position="22"/>
    </location>
</feature>
<dbReference type="CDD" id="cd12148">
    <property type="entry name" value="fungal_TF_MHR"/>
    <property type="match status" value="1"/>
</dbReference>
<feature type="compositionally biased region" description="Acidic residues" evidence="6">
    <location>
        <begin position="38"/>
        <end position="58"/>
    </location>
</feature>
<dbReference type="CDD" id="cd00067">
    <property type="entry name" value="GAL4"/>
    <property type="match status" value="1"/>
</dbReference>
<dbReference type="PANTHER" id="PTHR47338">
    <property type="entry name" value="ZN(II)2CYS6 TRANSCRIPTION FACTOR (EUROFUNG)-RELATED"/>
    <property type="match status" value="1"/>
</dbReference>